<organism evidence="4 5">
    <name type="scientific">Candidatus Enterococcus murrayae</name>
    <dbReference type="NCBI Taxonomy" id="2815321"/>
    <lineage>
        <taxon>Bacteria</taxon>
        <taxon>Bacillati</taxon>
        <taxon>Bacillota</taxon>
        <taxon>Bacilli</taxon>
        <taxon>Lactobacillales</taxon>
        <taxon>Enterococcaceae</taxon>
        <taxon>Enterococcus</taxon>
    </lineage>
</organism>
<keyword evidence="4" id="KW-0378">Hydrolase</keyword>
<comment type="caution">
    <text evidence="4">The sequence shown here is derived from an EMBL/GenBank/DDBJ whole genome shotgun (WGS) entry which is preliminary data.</text>
</comment>
<dbReference type="Pfam" id="PF13354">
    <property type="entry name" value="Beta-lactamase2"/>
    <property type="match status" value="1"/>
</dbReference>
<feature type="compositionally biased region" description="Low complexity" evidence="1">
    <location>
        <begin position="52"/>
        <end position="63"/>
    </location>
</feature>
<evidence type="ECO:0000313" key="4">
    <source>
        <dbReference type="EMBL" id="MBO0451982.1"/>
    </source>
</evidence>
<dbReference type="InterPro" id="IPR000871">
    <property type="entry name" value="Beta-lactam_class-A"/>
</dbReference>
<feature type="compositionally biased region" description="Basic and acidic residues" evidence="1">
    <location>
        <begin position="30"/>
        <end position="49"/>
    </location>
</feature>
<keyword evidence="2" id="KW-0732">Signal</keyword>
<protein>
    <submittedName>
        <fullName evidence="4">Serine hydrolase</fullName>
    </submittedName>
</protein>
<accession>A0ABS3HG34</accession>
<feature type="region of interest" description="Disordered" evidence="1">
    <location>
        <begin position="26"/>
        <end position="67"/>
    </location>
</feature>
<evidence type="ECO:0000256" key="2">
    <source>
        <dbReference type="SAM" id="SignalP"/>
    </source>
</evidence>
<dbReference type="PANTHER" id="PTHR35333">
    <property type="entry name" value="BETA-LACTAMASE"/>
    <property type="match status" value="1"/>
</dbReference>
<keyword evidence="5" id="KW-1185">Reference proteome</keyword>
<dbReference type="Proteomes" id="UP000664495">
    <property type="component" value="Unassembled WGS sequence"/>
</dbReference>
<name>A0ABS3HG34_9ENTE</name>
<feature type="domain" description="Beta-lactamase class A catalytic" evidence="3">
    <location>
        <begin position="129"/>
        <end position="266"/>
    </location>
</feature>
<evidence type="ECO:0000259" key="3">
    <source>
        <dbReference type="Pfam" id="PF13354"/>
    </source>
</evidence>
<dbReference type="EMBL" id="JAFLVR010000015">
    <property type="protein sequence ID" value="MBO0451982.1"/>
    <property type="molecule type" value="Genomic_DNA"/>
</dbReference>
<dbReference type="SUPFAM" id="SSF56601">
    <property type="entry name" value="beta-lactamase/transpeptidase-like"/>
    <property type="match status" value="1"/>
</dbReference>
<sequence>MGMLFLILAGSSYLVVNTFFAQQQENVPQKVKESRSEKISSKPKLETSEAKTASTRSTQQSSAPEPQLDTASLMASADQVYYGIHYFNQNRDISSDNSAPTISASVIKVFIMEYAFTKADPNERIEEKPLSDWIVPMIQQSDNEAANVLISHFGMANLNEYFQTQGYHDTRVERLMLDNEARSQGRENYTSLNDCMSFLKKLYQQQAAYPQSAMLDIMKGQALRTKIPSKLPENVLVANKTGELDNAENDIGLVLSEENPFAIVVLSQNFKSVEGIRGAIGEFTLAATKIYQ</sequence>
<dbReference type="Gene3D" id="3.40.710.10">
    <property type="entry name" value="DD-peptidase/beta-lactamase superfamily"/>
    <property type="match status" value="1"/>
</dbReference>
<dbReference type="GO" id="GO:0016787">
    <property type="term" value="F:hydrolase activity"/>
    <property type="evidence" value="ECO:0007669"/>
    <property type="project" value="UniProtKB-KW"/>
</dbReference>
<evidence type="ECO:0000313" key="5">
    <source>
        <dbReference type="Proteomes" id="UP000664495"/>
    </source>
</evidence>
<evidence type="ECO:0000256" key="1">
    <source>
        <dbReference type="SAM" id="MobiDB-lite"/>
    </source>
</evidence>
<proteinExistence type="predicted"/>
<dbReference type="PANTHER" id="PTHR35333:SF3">
    <property type="entry name" value="BETA-LACTAMASE-TYPE TRANSPEPTIDASE FOLD CONTAINING PROTEIN"/>
    <property type="match status" value="1"/>
</dbReference>
<dbReference type="InterPro" id="IPR045155">
    <property type="entry name" value="Beta-lactam_cat"/>
</dbReference>
<dbReference type="InterPro" id="IPR012338">
    <property type="entry name" value="Beta-lactam/transpept-like"/>
</dbReference>
<reference evidence="4 5" key="1">
    <citation type="submission" date="2021-03" db="EMBL/GenBank/DDBJ databases">
        <title>Enterococcal diversity collection.</title>
        <authorList>
            <person name="Gilmore M.S."/>
            <person name="Schwartzman J."/>
            <person name="Van Tyne D."/>
            <person name="Martin M."/>
            <person name="Earl A.M."/>
            <person name="Manson A.L."/>
            <person name="Straub T."/>
            <person name="Salamzade R."/>
            <person name="Saavedra J."/>
            <person name="Lebreton F."/>
            <person name="Prichula J."/>
            <person name="Schaufler K."/>
            <person name="Gaca A."/>
            <person name="Sgardioli B."/>
            <person name="Wagenaar J."/>
            <person name="Strong T."/>
        </authorList>
    </citation>
    <scope>NUCLEOTIDE SEQUENCE [LARGE SCALE GENOMIC DNA]</scope>
    <source>
        <strain evidence="4 5">MJM16</strain>
    </source>
</reference>
<gene>
    <name evidence="4" type="ORF">JZO85_06845</name>
</gene>
<feature type="chain" id="PRO_5047292344" evidence="2">
    <location>
        <begin position="22"/>
        <end position="292"/>
    </location>
</feature>
<feature type="signal peptide" evidence="2">
    <location>
        <begin position="1"/>
        <end position="21"/>
    </location>
</feature>